<sequence length="248" mass="26735">MLFPLHFPFLSLSPLCSLWLSSLPRLWPLFPRIIRTGSCKNSISVRFQCTIFSMKGSFLLNSDEIILGRDPVCQIVLGLPPISRRHAAIRRSAQGYSLCDLGSANGTTLNGSPVGEKATPLHPGDVLVLAGAVRLHVEQAPGEPPSLILDGGVWIDAASREVYVDGNLVEPALSPAQFTLLNALYQAAGRLLSRGEIVSAVWPGVDPAGVSDEAVDGLVKRLRQRLRSAEGGDLLQSVRGRGLRLTHY</sequence>
<dbReference type="Pfam" id="PF00498">
    <property type="entry name" value="FHA"/>
    <property type="match status" value="1"/>
</dbReference>
<dbReference type="InterPro" id="IPR050923">
    <property type="entry name" value="Cell_Proc_Reg/RNA_Proc"/>
</dbReference>
<keyword evidence="6" id="KW-1185">Reference proteome</keyword>
<evidence type="ECO:0000259" key="3">
    <source>
        <dbReference type="PROSITE" id="PS50006"/>
    </source>
</evidence>
<proteinExistence type="predicted"/>
<dbReference type="InterPro" id="IPR001867">
    <property type="entry name" value="OmpR/PhoB-type_DNA-bd"/>
</dbReference>
<evidence type="ECO:0000256" key="2">
    <source>
        <dbReference type="PROSITE-ProRule" id="PRU01091"/>
    </source>
</evidence>
<dbReference type="GO" id="GO:0003677">
    <property type="term" value="F:DNA binding"/>
    <property type="evidence" value="ECO:0007669"/>
    <property type="project" value="UniProtKB-UniRule"/>
</dbReference>
<dbReference type="STRING" id="360412.LARV_03726"/>
<dbReference type="PROSITE" id="PS51755">
    <property type="entry name" value="OMPR_PHOB"/>
    <property type="match status" value="1"/>
</dbReference>
<organism evidence="5">
    <name type="scientific">Longilinea arvoryzae</name>
    <dbReference type="NCBI Taxonomy" id="360412"/>
    <lineage>
        <taxon>Bacteria</taxon>
        <taxon>Bacillati</taxon>
        <taxon>Chloroflexota</taxon>
        <taxon>Anaerolineae</taxon>
        <taxon>Anaerolineales</taxon>
        <taxon>Anaerolineaceae</taxon>
        <taxon>Longilinea</taxon>
    </lineage>
</organism>
<gene>
    <name evidence="5" type="ORF">LARV_03726</name>
</gene>
<dbReference type="OrthoDB" id="162419at2"/>
<dbReference type="GO" id="GO:0006355">
    <property type="term" value="P:regulation of DNA-templated transcription"/>
    <property type="evidence" value="ECO:0007669"/>
    <property type="project" value="InterPro"/>
</dbReference>
<feature type="DNA-binding region" description="OmpR/PhoB-type" evidence="2">
    <location>
        <begin position="144"/>
        <end position="247"/>
    </location>
</feature>
<dbReference type="SUPFAM" id="SSF49879">
    <property type="entry name" value="SMAD/FHA domain"/>
    <property type="match status" value="1"/>
</dbReference>
<dbReference type="CDD" id="cd00383">
    <property type="entry name" value="trans_reg_C"/>
    <property type="match status" value="1"/>
</dbReference>
<evidence type="ECO:0000256" key="1">
    <source>
        <dbReference type="ARBA" id="ARBA00023125"/>
    </source>
</evidence>
<dbReference type="Proteomes" id="UP000055060">
    <property type="component" value="Unassembled WGS sequence"/>
</dbReference>
<evidence type="ECO:0000259" key="4">
    <source>
        <dbReference type="PROSITE" id="PS51755"/>
    </source>
</evidence>
<dbReference type="Gene3D" id="1.10.10.10">
    <property type="entry name" value="Winged helix-like DNA-binding domain superfamily/Winged helix DNA-binding domain"/>
    <property type="match status" value="1"/>
</dbReference>
<dbReference type="InterPro" id="IPR000253">
    <property type="entry name" value="FHA_dom"/>
</dbReference>
<accession>A0A0K8MY44</accession>
<keyword evidence="1 2" id="KW-0238">DNA-binding</keyword>
<evidence type="ECO:0000313" key="6">
    <source>
        <dbReference type="Proteomes" id="UP000055060"/>
    </source>
</evidence>
<protein>
    <submittedName>
        <fullName evidence="5">Response regulators consisting of a CheY-like receiver domain and a winged-helix DNA-binding domain</fullName>
    </submittedName>
</protein>
<dbReference type="SMART" id="SM00862">
    <property type="entry name" value="Trans_reg_C"/>
    <property type="match status" value="1"/>
</dbReference>
<evidence type="ECO:0000313" key="5">
    <source>
        <dbReference type="EMBL" id="GAP15931.1"/>
    </source>
</evidence>
<dbReference type="CDD" id="cd00060">
    <property type="entry name" value="FHA"/>
    <property type="match status" value="1"/>
</dbReference>
<dbReference type="EMBL" id="DF967973">
    <property type="protein sequence ID" value="GAP15931.1"/>
    <property type="molecule type" value="Genomic_DNA"/>
</dbReference>
<dbReference type="SUPFAM" id="SSF46894">
    <property type="entry name" value="C-terminal effector domain of the bipartite response regulators"/>
    <property type="match status" value="1"/>
</dbReference>
<dbReference type="Gene3D" id="2.60.200.20">
    <property type="match status" value="1"/>
</dbReference>
<dbReference type="GO" id="GO:0000160">
    <property type="term" value="P:phosphorelay signal transduction system"/>
    <property type="evidence" value="ECO:0007669"/>
    <property type="project" value="InterPro"/>
</dbReference>
<dbReference type="InterPro" id="IPR016032">
    <property type="entry name" value="Sig_transdc_resp-reg_C-effctor"/>
</dbReference>
<dbReference type="PROSITE" id="PS50006">
    <property type="entry name" value="FHA_DOMAIN"/>
    <property type="match status" value="1"/>
</dbReference>
<dbReference type="PANTHER" id="PTHR23308">
    <property type="entry name" value="NUCLEAR INHIBITOR OF PROTEIN PHOSPHATASE-1"/>
    <property type="match status" value="1"/>
</dbReference>
<dbReference type="AlphaFoldDB" id="A0A0K8MY44"/>
<dbReference type="InterPro" id="IPR036388">
    <property type="entry name" value="WH-like_DNA-bd_sf"/>
</dbReference>
<name>A0A0K8MY44_9CHLR</name>
<feature type="domain" description="OmpR/PhoB-type" evidence="4">
    <location>
        <begin position="144"/>
        <end position="247"/>
    </location>
</feature>
<dbReference type="Pfam" id="PF00486">
    <property type="entry name" value="Trans_reg_C"/>
    <property type="match status" value="1"/>
</dbReference>
<dbReference type="InterPro" id="IPR008984">
    <property type="entry name" value="SMAD_FHA_dom_sf"/>
</dbReference>
<dbReference type="SMART" id="SM00240">
    <property type="entry name" value="FHA"/>
    <property type="match status" value="1"/>
</dbReference>
<feature type="domain" description="FHA" evidence="3">
    <location>
        <begin position="65"/>
        <end position="114"/>
    </location>
</feature>
<reference evidence="5" key="1">
    <citation type="submission" date="2015-07" db="EMBL/GenBank/DDBJ databases">
        <title>Draft Genome Sequences of Anaerolinea thermolimosa IMO-1, Bellilinea caldifistulae GOMI-1, Leptolinea tardivitalis YMTK-2, Levilinea saccharolytica KIBI-1,Longilinea arvoryzae KOME-1, Previously Described as Members of the Anaerolineaceae (Chloroflexi).</title>
        <authorList>
            <person name="Sekiguchi Y."/>
            <person name="Ohashi A."/>
            <person name="Matsuura N."/>
            <person name="Tourlousse M.D."/>
        </authorList>
    </citation>
    <scope>NUCLEOTIDE SEQUENCE [LARGE SCALE GENOMIC DNA]</scope>
    <source>
        <strain evidence="5">KOME-1</strain>
    </source>
</reference>